<keyword evidence="3" id="KW-0175">Coiled coil</keyword>
<evidence type="ECO:0000256" key="4">
    <source>
        <dbReference type="SAM" id="MobiDB-lite"/>
    </source>
</evidence>
<gene>
    <name evidence="6" type="ORF">ABT276_14010</name>
</gene>
<keyword evidence="1" id="KW-0547">Nucleotide-binding</keyword>
<dbReference type="InterPro" id="IPR036388">
    <property type="entry name" value="WH-like_DNA-bd_sf"/>
</dbReference>
<evidence type="ECO:0000256" key="3">
    <source>
        <dbReference type="SAM" id="Coils"/>
    </source>
</evidence>
<feature type="coiled-coil region" evidence="3">
    <location>
        <begin position="614"/>
        <end position="641"/>
    </location>
</feature>
<accession>A0ABV1UUI7</accession>
<feature type="region of interest" description="Disordered" evidence="4">
    <location>
        <begin position="1"/>
        <end position="24"/>
    </location>
</feature>
<dbReference type="PANTHER" id="PTHR16305">
    <property type="entry name" value="TESTICULAR SOLUBLE ADENYLYL CYCLASE"/>
    <property type="match status" value="1"/>
</dbReference>
<dbReference type="SMART" id="SM00421">
    <property type="entry name" value="HTH_LUXR"/>
    <property type="match status" value="1"/>
</dbReference>
<evidence type="ECO:0000259" key="5">
    <source>
        <dbReference type="SMART" id="SM00421"/>
    </source>
</evidence>
<dbReference type="EMBL" id="JBEPBX010000010">
    <property type="protein sequence ID" value="MER6614459.1"/>
    <property type="molecule type" value="Genomic_DNA"/>
</dbReference>
<dbReference type="SUPFAM" id="SSF46894">
    <property type="entry name" value="C-terminal effector domain of the bipartite response regulators"/>
    <property type="match status" value="1"/>
</dbReference>
<evidence type="ECO:0000313" key="7">
    <source>
        <dbReference type="Proteomes" id="UP001445472"/>
    </source>
</evidence>
<organism evidence="6 7">
    <name type="scientific">Streptomyces xantholiticus</name>
    <dbReference type="NCBI Taxonomy" id="68285"/>
    <lineage>
        <taxon>Bacteria</taxon>
        <taxon>Bacillati</taxon>
        <taxon>Actinomycetota</taxon>
        <taxon>Actinomycetes</taxon>
        <taxon>Kitasatosporales</taxon>
        <taxon>Streptomycetaceae</taxon>
        <taxon>Streptomyces</taxon>
    </lineage>
</organism>
<dbReference type="RefSeq" id="WP_351976300.1">
    <property type="nucleotide sequence ID" value="NZ_JBEPBX010000010.1"/>
</dbReference>
<dbReference type="InterPro" id="IPR011990">
    <property type="entry name" value="TPR-like_helical_dom_sf"/>
</dbReference>
<dbReference type="InterPro" id="IPR041664">
    <property type="entry name" value="AAA_16"/>
</dbReference>
<dbReference type="PANTHER" id="PTHR16305:SF35">
    <property type="entry name" value="TRANSCRIPTIONAL ACTIVATOR DOMAIN"/>
    <property type="match status" value="1"/>
</dbReference>
<proteinExistence type="predicted"/>
<dbReference type="SUPFAM" id="SSF48452">
    <property type="entry name" value="TPR-like"/>
    <property type="match status" value="1"/>
</dbReference>
<dbReference type="Pfam" id="PF00196">
    <property type="entry name" value="GerE"/>
    <property type="match status" value="1"/>
</dbReference>
<dbReference type="InterPro" id="IPR016032">
    <property type="entry name" value="Sig_transdc_resp-reg_C-effctor"/>
</dbReference>
<protein>
    <submittedName>
        <fullName evidence="6">AAA family ATPase</fullName>
    </submittedName>
</protein>
<sequence length="924" mass="98348">MTCSATSSRFHPAQSATAATHLPPCTGERERTRLAALVDALDTGGPVLVTLSGGSGAGQSALLRWAADRARTAGHRVLHARAVLSEAERSYAVVTQLLDQLDGMTTSHRAARPDPFPGLARVVRAVREHPTVLAVEDAHWLDRESLHWLQALLRRSAGLPLVVACGGSEAAADEPGWLSALDSAPGPAACHQLPLASLSPHEIAAAVTRICGPGNDERFVAEAGRISGGQPDVLHDLLLRFAALGHRPVPARVSLLHRIGTEVCGDHLVHAMHTLGPEGGAVVRALAVCGDLLDFPVVCALARATHLNEHRLRAALTQTVGIQSLPSGRLRVEPSLRTRVLEEMTAADRTDLHTQAAELAHRAGAEDRAVADLLLGARLIAAPWAVRTLRRDADRAIRDDAHGRAVVLLTRASQEVRDPAERALLDLELAAVHLVTEPEAGDLRIERLIRTPGHPVAVRVAAADLGITAGGTRAVRRALTDVLTEATGAEREDMLALFWAADPTAQEQGVVSVPSVPPLPERPASPAQAAVRAWQLALYGEALDEARSLARTALFHDHRSDSPLVQPALAACKALCLAGALDEAEAGLNRLLGTLGGGGLRLAAPRLLALRGEVHLRRGRLAQAERDLREAEQAAGLLVRSAAVLPHLHGIGSIVDVESGRDERARDRVAMPMPSAAEHSEYWPHLLLARGVVALRSGRPEEARDQLRECGRRLLSRHHLNPALLPWRSLTALACHAAGDADEARRLSEQELTLARRWGIGSTVAWAELTGVLVAARKDRLTTLRSAMEAARSGPTGPEYARVLAEFTATELTAPGGDRRLAAVSLAELSVLTATHAAAPMAARARALTKTAAETVPIPGWDVLSPGEQQTALLAGTGRSNRDIAGLLQVSSRAVELRLARVYRKLCINGRQELRALVRATEGD</sequence>
<dbReference type="Gene3D" id="1.10.10.10">
    <property type="entry name" value="Winged helix-like DNA-binding domain superfamily/Winged helix DNA-binding domain"/>
    <property type="match status" value="1"/>
</dbReference>
<reference evidence="6 7" key="1">
    <citation type="submission" date="2024-06" db="EMBL/GenBank/DDBJ databases">
        <title>The Natural Products Discovery Center: Release of the First 8490 Sequenced Strains for Exploring Actinobacteria Biosynthetic Diversity.</title>
        <authorList>
            <person name="Kalkreuter E."/>
            <person name="Kautsar S.A."/>
            <person name="Yang D."/>
            <person name="Bader C.D."/>
            <person name="Teijaro C.N."/>
            <person name="Fluegel L."/>
            <person name="Davis C.M."/>
            <person name="Simpson J.R."/>
            <person name="Lauterbach L."/>
            <person name="Steele A.D."/>
            <person name="Gui C."/>
            <person name="Meng S."/>
            <person name="Li G."/>
            <person name="Viehrig K."/>
            <person name="Ye F."/>
            <person name="Su P."/>
            <person name="Kiefer A.F."/>
            <person name="Nichols A."/>
            <person name="Cepeda A.J."/>
            <person name="Yan W."/>
            <person name="Fan B."/>
            <person name="Jiang Y."/>
            <person name="Adhikari A."/>
            <person name="Zheng C.-J."/>
            <person name="Schuster L."/>
            <person name="Cowan T.M."/>
            <person name="Smanski M.J."/>
            <person name="Chevrette M.G."/>
            <person name="De Carvalho L.P.S."/>
            <person name="Shen B."/>
        </authorList>
    </citation>
    <scope>NUCLEOTIDE SEQUENCE [LARGE SCALE GENOMIC DNA]</scope>
    <source>
        <strain evidence="6 7">NPDC000837</strain>
    </source>
</reference>
<feature type="compositionally biased region" description="Polar residues" evidence="4">
    <location>
        <begin position="1"/>
        <end position="18"/>
    </location>
</feature>
<evidence type="ECO:0000313" key="6">
    <source>
        <dbReference type="EMBL" id="MER6614459.1"/>
    </source>
</evidence>
<dbReference type="Proteomes" id="UP001445472">
    <property type="component" value="Unassembled WGS sequence"/>
</dbReference>
<keyword evidence="2" id="KW-0067">ATP-binding</keyword>
<dbReference type="Pfam" id="PF13191">
    <property type="entry name" value="AAA_16"/>
    <property type="match status" value="1"/>
</dbReference>
<keyword evidence="7" id="KW-1185">Reference proteome</keyword>
<evidence type="ECO:0000256" key="2">
    <source>
        <dbReference type="ARBA" id="ARBA00022840"/>
    </source>
</evidence>
<dbReference type="SUPFAM" id="SSF52540">
    <property type="entry name" value="P-loop containing nucleoside triphosphate hydrolases"/>
    <property type="match status" value="1"/>
</dbReference>
<dbReference type="InterPro" id="IPR000792">
    <property type="entry name" value="Tscrpt_reg_LuxR_C"/>
</dbReference>
<feature type="domain" description="HTH luxR-type" evidence="5">
    <location>
        <begin position="861"/>
        <end position="918"/>
    </location>
</feature>
<dbReference type="InterPro" id="IPR027417">
    <property type="entry name" value="P-loop_NTPase"/>
</dbReference>
<comment type="caution">
    <text evidence="6">The sequence shown here is derived from an EMBL/GenBank/DDBJ whole genome shotgun (WGS) entry which is preliminary data.</text>
</comment>
<name>A0ABV1UUI7_9ACTN</name>
<evidence type="ECO:0000256" key="1">
    <source>
        <dbReference type="ARBA" id="ARBA00022741"/>
    </source>
</evidence>
<dbReference type="Gene3D" id="1.25.40.10">
    <property type="entry name" value="Tetratricopeptide repeat domain"/>
    <property type="match status" value="1"/>
</dbReference>